<name>A0ABP3PR43_9PROT</name>
<protein>
    <submittedName>
        <fullName evidence="2">Uncharacterized protein</fullName>
    </submittedName>
</protein>
<proteinExistence type="predicted"/>
<feature type="signal peptide" evidence="1">
    <location>
        <begin position="1"/>
        <end position="26"/>
    </location>
</feature>
<dbReference type="InterPro" id="IPR006311">
    <property type="entry name" value="TAT_signal"/>
</dbReference>
<reference evidence="3" key="1">
    <citation type="journal article" date="2019" name="Int. J. Syst. Evol. Microbiol.">
        <title>The Global Catalogue of Microorganisms (GCM) 10K type strain sequencing project: providing services to taxonomists for standard genome sequencing and annotation.</title>
        <authorList>
            <consortium name="The Broad Institute Genomics Platform"/>
            <consortium name="The Broad Institute Genome Sequencing Center for Infectious Disease"/>
            <person name="Wu L."/>
            <person name="Ma J."/>
        </authorList>
    </citation>
    <scope>NUCLEOTIDE SEQUENCE [LARGE SCALE GENOMIC DNA]</scope>
    <source>
        <strain evidence="3">JCM 15089</strain>
    </source>
</reference>
<sequence length="218" mass="23006">MQTRRGFVASAAAVGAIAACGAAARAEEAPSARFVKGTPSILDYGGGVKVPCTKEAFFTLWEGETFWLTFGFGISSAQETANKLAAKQATGLMKFMLLTLAFAPERLVKRDGGGWCKKDPAARDFVLGELDLPVQSSKSMTDVFLGSGNTVISPFWNFGGNITGTNLAGPRSDAPVASSPGAPSDLRQANLHAFSTCLVMKKDLSLEAVRQRAVIIQL</sequence>
<gene>
    <name evidence="2" type="ORF">GCM10008942_22290</name>
</gene>
<evidence type="ECO:0000256" key="1">
    <source>
        <dbReference type="SAM" id="SignalP"/>
    </source>
</evidence>
<feature type="chain" id="PRO_5046415790" evidence="1">
    <location>
        <begin position="27"/>
        <end position="218"/>
    </location>
</feature>
<dbReference type="PROSITE" id="PS51257">
    <property type="entry name" value="PROKAR_LIPOPROTEIN"/>
    <property type="match status" value="1"/>
</dbReference>
<dbReference type="PROSITE" id="PS51318">
    <property type="entry name" value="TAT"/>
    <property type="match status" value="1"/>
</dbReference>
<dbReference type="Proteomes" id="UP001499951">
    <property type="component" value="Unassembled WGS sequence"/>
</dbReference>
<organism evidence="2 3">
    <name type="scientific">Rhizomicrobium electricum</name>
    <dbReference type="NCBI Taxonomy" id="480070"/>
    <lineage>
        <taxon>Bacteria</taxon>
        <taxon>Pseudomonadati</taxon>
        <taxon>Pseudomonadota</taxon>
        <taxon>Alphaproteobacteria</taxon>
        <taxon>Micropepsales</taxon>
        <taxon>Micropepsaceae</taxon>
        <taxon>Rhizomicrobium</taxon>
    </lineage>
</organism>
<keyword evidence="1" id="KW-0732">Signal</keyword>
<accession>A0ABP3PR43</accession>
<dbReference type="EMBL" id="BAAADD010000005">
    <property type="protein sequence ID" value="GAA0573122.1"/>
    <property type="molecule type" value="Genomic_DNA"/>
</dbReference>
<keyword evidence="3" id="KW-1185">Reference proteome</keyword>
<comment type="caution">
    <text evidence="2">The sequence shown here is derived from an EMBL/GenBank/DDBJ whole genome shotgun (WGS) entry which is preliminary data.</text>
</comment>
<evidence type="ECO:0000313" key="2">
    <source>
        <dbReference type="EMBL" id="GAA0573122.1"/>
    </source>
</evidence>
<dbReference type="RefSeq" id="WP_166934542.1">
    <property type="nucleotide sequence ID" value="NZ_BAAADD010000005.1"/>
</dbReference>
<evidence type="ECO:0000313" key="3">
    <source>
        <dbReference type="Proteomes" id="UP001499951"/>
    </source>
</evidence>